<evidence type="ECO:0000313" key="2">
    <source>
        <dbReference type="Proteomes" id="UP000181790"/>
    </source>
</evidence>
<proteinExistence type="predicted"/>
<accession>A0A1S2VJK4</accession>
<sequence>MKTHLFLILLLFVGINPLFAQKVIEKKLPYANGQLVNLNLRFADSIVVRYWDNDQVSVKISVNINSNRLNDALLVSTTTTAGEIGLKTDFDKDMLKNGKAEDCPESKHGWSTNTNGQTYFVCSNIDYVVYLPKQAKLNIETISGNIDIQGSTGAPVFAKSISGFIDFSWPGKQGANLAMKTITGEVYTDLDIAFTGKREKHAMVGYLLKGTVNGGGPDVHLESISNNVYLRRGR</sequence>
<dbReference type="EMBL" id="MORL01000005">
    <property type="protein sequence ID" value="OIN58957.1"/>
    <property type="molecule type" value="Genomic_DNA"/>
</dbReference>
<gene>
    <name evidence="1" type="ORF">BLX24_12120</name>
</gene>
<name>A0A1S2VJK4_9BACT</name>
<reference evidence="1 2" key="1">
    <citation type="submission" date="2016-10" db="EMBL/GenBank/DDBJ databases">
        <title>Arsenicibacter rosenii gen. nov., sp. nov., an efficient arsenic-methylating bacterium isolated from an arsenic-contaminated paddy soil.</title>
        <authorList>
            <person name="Huang K."/>
        </authorList>
    </citation>
    <scope>NUCLEOTIDE SEQUENCE [LARGE SCALE GENOMIC DNA]</scope>
    <source>
        <strain evidence="1 2">SM-1</strain>
    </source>
</reference>
<comment type="caution">
    <text evidence="1">The sequence shown here is derived from an EMBL/GenBank/DDBJ whole genome shotgun (WGS) entry which is preliminary data.</text>
</comment>
<evidence type="ECO:0000313" key="1">
    <source>
        <dbReference type="EMBL" id="OIN58957.1"/>
    </source>
</evidence>
<keyword evidence="2" id="KW-1185">Reference proteome</keyword>
<dbReference type="RefSeq" id="WP_071503409.1">
    <property type="nucleotide sequence ID" value="NZ_MORL01000005.1"/>
</dbReference>
<dbReference type="OrthoDB" id="1115882at2"/>
<dbReference type="Proteomes" id="UP000181790">
    <property type="component" value="Unassembled WGS sequence"/>
</dbReference>
<protein>
    <recommendedName>
        <fullName evidence="3">Adhesin domain-containing protein</fullName>
    </recommendedName>
</protein>
<dbReference type="AlphaFoldDB" id="A0A1S2VJK4"/>
<organism evidence="1 2">
    <name type="scientific">Arsenicibacter rosenii</name>
    <dbReference type="NCBI Taxonomy" id="1750698"/>
    <lineage>
        <taxon>Bacteria</taxon>
        <taxon>Pseudomonadati</taxon>
        <taxon>Bacteroidota</taxon>
        <taxon>Cytophagia</taxon>
        <taxon>Cytophagales</taxon>
        <taxon>Spirosomataceae</taxon>
        <taxon>Arsenicibacter</taxon>
    </lineage>
</organism>
<evidence type="ECO:0008006" key="3">
    <source>
        <dbReference type="Google" id="ProtNLM"/>
    </source>
</evidence>